<dbReference type="RefSeq" id="XP_033522202.1">
    <property type="nucleotide sequence ID" value="XM_033673283.1"/>
</dbReference>
<gene>
    <name evidence="1" type="ORF">P153DRAFT_56272</name>
</gene>
<dbReference type="GeneID" id="54413715"/>
<dbReference type="AlphaFoldDB" id="A0A6A6A9E2"/>
<proteinExistence type="predicted"/>
<keyword evidence="2" id="KW-1185">Reference proteome</keyword>
<dbReference type="EMBL" id="ML977510">
    <property type="protein sequence ID" value="KAF2127813.1"/>
    <property type="molecule type" value="Genomic_DNA"/>
</dbReference>
<organism evidence="1 2">
    <name type="scientific">Dothidotthia symphoricarpi CBS 119687</name>
    <dbReference type="NCBI Taxonomy" id="1392245"/>
    <lineage>
        <taxon>Eukaryota</taxon>
        <taxon>Fungi</taxon>
        <taxon>Dikarya</taxon>
        <taxon>Ascomycota</taxon>
        <taxon>Pezizomycotina</taxon>
        <taxon>Dothideomycetes</taxon>
        <taxon>Pleosporomycetidae</taxon>
        <taxon>Pleosporales</taxon>
        <taxon>Dothidotthiaceae</taxon>
        <taxon>Dothidotthia</taxon>
    </lineage>
</organism>
<reference evidence="1" key="1">
    <citation type="journal article" date="2020" name="Stud. Mycol.">
        <title>101 Dothideomycetes genomes: a test case for predicting lifestyles and emergence of pathogens.</title>
        <authorList>
            <person name="Haridas S."/>
            <person name="Albert R."/>
            <person name="Binder M."/>
            <person name="Bloem J."/>
            <person name="Labutti K."/>
            <person name="Salamov A."/>
            <person name="Andreopoulos B."/>
            <person name="Baker S."/>
            <person name="Barry K."/>
            <person name="Bills G."/>
            <person name="Bluhm B."/>
            <person name="Cannon C."/>
            <person name="Castanera R."/>
            <person name="Culley D."/>
            <person name="Daum C."/>
            <person name="Ezra D."/>
            <person name="Gonzalez J."/>
            <person name="Henrissat B."/>
            <person name="Kuo A."/>
            <person name="Liang C."/>
            <person name="Lipzen A."/>
            <person name="Lutzoni F."/>
            <person name="Magnuson J."/>
            <person name="Mondo S."/>
            <person name="Nolan M."/>
            <person name="Ohm R."/>
            <person name="Pangilinan J."/>
            <person name="Park H.-J."/>
            <person name="Ramirez L."/>
            <person name="Alfaro M."/>
            <person name="Sun H."/>
            <person name="Tritt A."/>
            <person name="Yoshinaga Y."/>
            <person name="Zwiers L.-H."/>
            <person name="Turgeon B."/>
            <person name="Goodwin S."/>
            <person name="Spatafora J."/>
            <person name="Crous P."/>
            <person name="Grigoriev I."/>
        </authorList>
    </citation>
    <scope>NUCLEOTIDE SEQUENCE</scope>
    <source>
        <strain evidence="1">CBS 119687</strain>
    </source>
</reference>
<dbReference type="Proteomes" id="UP000799771">
    <property type="component" value="Unassembled WGS sequence"/>
</dbReference>
<dbReference type="OrthoDB" id="10472691at2759"/>
<evidence type="ECO:0000313" key="2">
    <source>
        <dbReference type="Proteomes" id="UP000799771"/>
    </source>
</evidence>
<accession>A0A6A6A9E2</accession>
<sequence length="64" mass="7489">MLERFRSIHVAPHLAIRFRDLNMLPRPRLRNSQPAFDQVHKSTSPLFFEGLMLRMSRGTSHSIS</sequence>
<evidence type="ECO:0000313" key="1">
    <source>
        <dbReference type="EMBL" id="KAF2127813.1"/>
    </source>
</evidence>
<protein>
    <submittedName>
        <fullName evidence="1">Uncharacterized protein</fullName>
    </submittedName>
</protein>
<name>A0A6A6A9E2_9PLEO</name>